<dbReference type="Pfam" id="PF11823">
    <property type="entry name" value="Se_S_carrier"/>
    <property type="match status" value="1"/>
</dbReference>
<dbReference type="AlphaFoldDB" id="A0A385PY91"/>
<name>A0A385PY91_9FIRM</name>
<reference evidence="1 2" key="1">
    <citation type="submission" date="2018-09" db="EMBL/GenBank/DDBJ databases">
        <title>Genome sequencing of Lachnoanaerobaculum umeaense DSM 23576.</title>
        <authorList>
            <person name="Kook J.-K."/>
            <person name="Park S.-N."/>
            <person name="Lim Y.K."/>
        </authorList>
    </citation>
    <scope>NUCLEOTIDE SEQUENCE [LARGE SCALE GENOMIC DNA]</scope>
    <source>
        <strain evidence="2">DSM 23576 \ CCUG 58757</strain>
    </source>
</reference>
<evidence type="ECO:0000313" key="2">
    <source>
        <dbReference type="Proteomes" id="UP000265562"/>
    </source>
</evidence>
<sequence>MIEKYIATFFSHFGAIRFQRELKPYGIKGVIKPVPRSLSSSCGTCVEFEIDMTNKERLSDAVVSFENNNMFVNDKHNEIEQVVAITENGYEKVYMARQ</sequence>
<dbReference type="Proteomes" id="UP000265562">
    <property type="component" value="Chromosome"/>
</dbReference>
<protein>
    <submittedName>
        <fullName evidence="1">DUF3343 domain-containing protein</fullName>
    </submittedName>
</protein>
<gene>
    <name evidence="1" type="ORF">D4A81_00630</name>
</gene>
<dbReference type="RefSeq" id="WP_111524430.1">
    <property type="nucleotide sequence ID" value="NZ_CP032364.1"/>
</dbReference>
<dbReference type="OrthoDB" id="3192849at2"/>
<evidence type="ECO:0000313" key="1">
    <source>
        <dbReference type="EMBL" id="AYA98559.1"/>
    </source>
</evidence>
<organism evidence="1 2">
    <name type="scientific">Lachnoanaerobaculum umeaense</name>
    <dbReference type="NCBI Taxonomy" id="617123"/>
    <lineage>
        <taxon>Bacteria</taxon>
        <taxon>Bacillati</taxon>
        <taxon>Bacillota</taxon>
        <taxon>Clostridia</taxon>
        <taxon>Lachnospirales</taxon>
        <taxon>Lachnospiraceae</taxon>
        <taxon>Lachnoanaerobaculum</taxon>
    </lineage>
</organism>
<dbReference type="EMBL" id="CP032364">
    <property type="protein sequence ID" value="AYA98559.1"/>
    <property type="molecule type" value="Genomic_DNA"/>
</dbReference>
<keyword evidence="2" id="KW-1185">Reference proteome</keyword>
<dbReference type="InterPro" id="IPR021778">
    <property type="entry name" value="Se/S_carrier-like"/>
</dbReference>
<accession>A0A385PY91</accession>
<proteinExistence type="predicted"/>
<dbReference type="KEGG" id="lua:D4A81_00630"/>